<name>A0A8J7B7M2_9CYAN</name>
<proteinExistence type="predicted"/>
<keyword evidence="2" id="KW-1185">Reference proteome</keyword>
<dbReference type="AlphaFoldDB" id="A0A8J7B7M2"/>
<comment type="caution">
    <text evidence="1">The sequence shown here is derived from an EMBL/GenBank/DDBJ whole genome shotgun (WGS) entry which is preliminary data.</text>
</comment>
<reference evidence="1" key="1">
    <citation type="submission" date="2020-10" db="EMBL/GenBank/DDBJ databases">
        <authorList>
            <person name="Castelo-Branco R."/>
            <person name="Eusebio N."/>
            <person name="Adriana R."/>
            <person name="Vieira A."/>
            <person name="Brugerolle De Fraissinette N."/>
            <person name="Rezende De Castro R."/>
            <person name="Schneider M.P."/>
            <person name="Vasconcelos V."/>
            <person name="Leao P.N."/>
        </authorList>
    </citation>
    <scope>NUCLEOTIDE SEQUENCE</scope>
    <source>
        <strain evidence="1">LEGE 07157</strain>
    </source>
</reference>
<dbReference type="Proteomes" id="UP000654482">
    <property type="component" value="Unassembled WGS sequence"/>
</dbReference>
<gene>
    <name evidence="1" type="ORF">IQ249_05575</name>
</gene>
<dbReference type="EMBL" id="JADEWZ010000006">
    <property type="protein sequence ID" value="MBE9115366.1"/>
    <property type="molecule type" value="Genomic_DNA"/>
</dbReference>
<sequence length="65" mass="7491">MTTSVIDRTNTIDLIGQILSSREISRIEQQMMSALLGKEDLDEQERALIERIFYGLRHGLLRTVD</sequence>
<organism evidence="1 2">
    <name type="scientific">Lusitaniella coriacea LEGE 07157</name>
    <dbReference type="NCBI Taxonomy" id="945747"/>
    <lineage>
        <taxon>Bacteria</taxon>
        <taxon>Bacillati</taxon>
        <taxon>Cyanobacteriota</taxon>
        <taxon>Cyanophyceae</taxon>
        <taxon>Spirulinales</taxon>
        <taxon>Lusitaniellaceae</taxon>
        <taxon>Lusitaniella</taxon>
    </lineage>
</organism>
<evidence type="ECO:0000313" key="2">
    <source>
        <dbReference type="Proteomes" id="UP000654482"/>
    </source>
</evidence>
<evidence type="ECO:0000313" key="1">
    <source>
        <dbReference type="EMBL" id="MBE9115366.1"/>
    </source>
</evidence>
<protein>
    <submittedName>
        <fullName evidence="1">Uncharacterized protein</fullName>
    </submittedName>
</protein>
<accession>A0A8J7B7M2</accession>